<sequence length="131" mass="15043">MDPDTPIQNQTEGAQLYEKLKTERLIRIFPGSQNEPILLSEQLLRMPGLQNRLMIDILVYLDDERAVVLENLAIEYDSGRISDEDLDDLNDAYADRVSISVFKAYKTAIHKFLHGRRPPVVQSLEEYQVPA</sequence>
<accession>A0AAI8Z3B0</accession>
<dbReference type="EMBL" id="CAVMBE010000051">
    <property type="protein sequence ID" value="CAK4031696.1"/>
    <property type="molecule type" value="Genomic_DNA"/>
</dbReference>
<evidence type="ECO:0000313" key="2">
    <source>
        <dbReference type="Proteomes" id="UP001296104"/>
    </source>
</evidence>
<proteinExistence type="predicted"/>
<protein>
    <submittedName>
        <fullName evidence="1">Uncharacterized protein</fullName>
    </submittedName>
</protein>
<comment type="caution">
    <text evidence="1">The sequence shown here is derived from an EMBL/GenBank/DDBJ whole genome shotgun (WGS) entry which is preliminary data.</text>
</comment>
<reference evidence="1" key="1">
    <citation type="submission" date="2023-11" db="EMBL/GenBank/DDBJ databases">
        <authorList>
            <person name="Alioto T."/>
            <person name="Alioto T."/>
            <person name="Gomez Garrido J."/>
        </authorList>
    </citation>
    <scope>NUCLEOTIDE SEQUENCE</scope>
</reference>
<dbReference type="Proteomes" id="UP001296104">
    <property type="component" value="Unassembled WGS sequence"/>
</dbReference>
<dbReference type="AlphaFoldDB" id="A0AAI8Z3B0"/>
<name>A0AAI8Z3B0_9PEZI</name>
<organism evidence="1 2">
    <name type="scientific">Lecanosticta acicola</name>
    <dbReference type="NCBI Taxonomy" id="111012"/>
    <lineage>
        <taxon>Eukaryota</taxon>
        <taxon>Fungi</taxon>
        <taxon>Dikarya</taxon>
        <taxon>Ascomycota</taxon>
        <taxon>Pezizomycotina</taxon>
        <taxon>Dothideomycetes</taxon>
        <taxon>Dothideomycetidae</taxon>
        <taxon>Mycosphaerellales</taxon>
        <taxon>Mycosphaerellaceae</taxon>
        <taxon>Lecanosticta</taxon>
    </lineage>
</organism>
<evidence type="ECO:0000313" key="1">
    <source>
        <dbReference type="EMBL" id="CAK4031696.1"/>
    </source>
</evidence>
<gene>
    <name evidence="1" type="ORF">LECACI_7A006854</name>
</gene>
<keyword evidence="2" id="KW-1185">Reference proteome</keyword>